<keyword evidence="4" id="KW-0812">Transmembrane</keyword>
<evidence type="ECO:0000313" key="9">
    <source>
        <dbReference type="EMBL" id="KMO29761.1"/>
    </source>
</evidence>
<organism evidence="9 10">
    <name type="scientific">Methylobacterium aquaticum</name>
    <dbReference type="NCBI Taxonomy" id="270351"/>
    <lineage>
        <taxon>Bacteria</taxon>
        <taxon>Pseudomonadati</taxon>
        <taxon>Pseudomonadota</taxon>
        <taxon>Alphaproteobacteria</taxon>
        <taxon>Hyphomicrobiales</taxon>
        <taxon>Methylobacteriaceae</taxon>
        <taxon>Methylobacterium</taxon>
    </lineage>
</organism>
<keyword evidence="5 8" id="KW-0732">Signal</keyword>
<dbReference type="Proteomes" id="UP000035929">
    <property type="component" value="Unassembled WGS sequence"/>
</dbReference>
<keyword evidence="3" id="KW-1134">Transmembrane beta strand</keyword>
<evidence type="ECO:0000256" key="5">
    <source>
        <dbReference type="ARBA" id="ARBA00022729"/>
    </source>
</evidence>
<evidence type="ECO:0000256" key="6">
    <source>
        <dbReference type="ARBA" id="ARBA00023136"/>
    </source>
</evidence>
<evidence type="ECO:0000256" key="1">
    <source>
        <dbReference type="ARBA" id="ARBA00004571"/>
    </source>
</evidence>
<dbReference type="AlphaFoldDB" id="A0A0J6UU90"/>
<keyword evidence="6" id="KW-0472">Membrane</keyword>
<dbReference type="OrthoDB" id="19849at2"/>
<dbReference type="Pfam" id="PF03349">
    <property type="entry name" value="Toluene_X"/>
    <property type="match status" value="1"/>
</dbReference>
<dbReference type="PROSITE" id="PS51318">
    <property type="entry name" value="TAT"/>
    <property type="match status" value="1"/>
</dbReference>
<dbReference type="GO" id="GO:0009279">
    <property type="term" value="C:cell outer membrane"/>
    <property type="evidence" value="ECO:0007669"/>
    <property type="project" value="UniProtKB-SubCell"/>
</dbReference>
<gene>
    <name evidence="9" type="ORF">VP06_23830</name>
</gene>
<dbReference type="GO" id="GO:0015483">
    <property type="term" value="F:long-chain fatty acid transporting porin activity"/>
    <property type="evidence" value="ECO:0007669"/>
    <property type="project" value="TreeGrafter"/>
</dbReference>
<proteinExistence type="inferred from homology"/>
<reference evidence="9 10" key="1">
    <citation type="submission" date="2015-03" db="EMBL/GenBank/DDBJ databases">
        <title>Genome sequencing of Methylobacterium aquaticum DSM16371 type strain.</title>
        <authorList>
            <person name="Chaudhry V."/>
            <person name="Patil P.B."/>
        </authorList>
    </citation>
    <scope>NUCLEOTIDE SEQUENCE [LARGE SCALE GENOMIC DNA]</scope>
    <source>
        <strain evidence="9 10">DSM 16371</strain>
    </source>
</reference>
<dbReference type="InterPro" id="IPR006311">
    <property type="entry name" value="TAT_signal"/>
</dbReference>
<evidence type="ECO:0000256" key="4">
    <source>
        <dbReference type="ARBA" id="ARBA00022692"/>
    </source>
</evidence>
<name>A0A0J6UU90_9HYPH</name>
<protein>
    <submittedName>
        <fullName evidence="9">Aromatic hydrocarbon degradation protein</fullName>
    </submittedName>
</protein>
<dbReference type="PANTHER" id="PTHR35093:SF3">
    <property type="entry name" value="LONG-CHAIN FATTY ACID TRANSPORT PROTEIN"/>
    <property type="match status" value="1"/>
</dbReference>
<keyword evidence="7" id="KW-0998">Cell outer membrane</keyword>
<dbReference type="EMBL" id="LABX01000195">
    <property type="protein sequence ID" value="KMO29761.1"/>
    <property type="molecule type" value="Genomic_DNA"/>
</dbReference>
<dbReference type="RefSeq" id="WP_048466266.1">
    <property type="nucleotide sequence ID" value="NZ_JBNTQU010000002.1"/>
</dbReference>
<evidence type="ECO:0000256" key="8">
    <source>
        <dbReference type="SAM" id="SignalP"/>
    </source>
</evidence>
<dbReference type="SUPFAM" id="SSF56935">
    <property type="entry name" value="Porins"/>
    <property type="match status" value="1"/>
</dbReference>
<dbReference type="InterPro" id="IPR005017">
    <property type="entry name" value="OMPP1/FadL/TodX"/>
</dbReference>
<comment type="caution">
    <text evidence="9">The sequence shown here is derived from an EMBL/GenBank/DDBJ whole genome shotgun (WGS) entry which is preliminary data.</text>
</comment>
<accession>A0A0J6UU90</accession>
<feature type="signal peptide" evidence="8">
    <location>
        <begin position="1"/>
        <end position="27"/>
    </location>
</feature>
<evidence type="ECO:0000313" key="10">
    <source>
        <dbReference type="Proteomes" id="UP000035929"/>
    </source>
</evidence>
<dbReference type="Gene3D" id="2.40.160.60">
    <property type="entry name" value="Outer membrane protein transport protein (OMPP1/FadL/TodX)"/>
    <property type="match status" value="1"/>
</dbReference>
<comment type="subcellular location">
    <subcellularLocation>
        <location evidence="1">Cell outer membrane</location>
        <topology evidence="1">Multi-pass membrane protein</topology>
    </subcellularLocation>
</comment>
<evidence type="ECO:0000256" key="2">
    <source>
        <dbReference type="ARBA" id="ARBA00008163"/>
    </source>
</evidence>
<sequence>MMGSRRAALLAGASVLLLAGASGAAQAGAFGLREQSAQAMGLAFAGAASGSGGLSSMFWNPAVVTMKPGWNSDFNATLVAPSSTITPTTGTFPPLIGLGGSGDIGQAAVLPATYTNYQLNDRLFIGLSGAAPFGLITKPNSVWAGQTYSRSSKIFTLNFNPVIGYRVNDWLSIAAGPVLEYFKLTLRQATGITPLAPTAFLKGDDWGWGFTAGVVARLSEGTTVGVGYRSSIHHQIEGSAYGIGQVRSSLNTPEKVSVGLTQAITRDFRLNFGFEWDNWTRIGSPAIVSLALGRPVTALPLNYKNGFYYSVGAEYDFTPQWTGRVGFAYEQSPIDISNRSTRLPDGDRYFASVGASYRYNEKIQFDVSYQHLFSVGGRNRIAIVPGEPLYTPPLAFLGVTDSSADIVSVGLKYRWDAPAAAPAPVAVPLVRKY</sequence>
<evidence type="ECO:0000256" key="7">
    <source>
        <dbReference type="ARBA" id="ARBA00023237"/>
    </source>
</evidence>
<comment type="similarity">
    <text evidence="2">Belongs to the OmpP1/FadL family.</text>
</comment>
<feature type="chain" id="PRO_5005282776" evidence="8">
    <location>
        <begin position="28"/>
        <end position="433"/>
    </location>
</feature>
<dbReference type="PATRIC" id="fig|270351.6.peg.2679"/>
<dbReference type="PANTHER" id="PTHR35093">
    <property type="entry name" value="OUTER MEMBRANE PROTEIN NMB0088-RELATED"/>
    <property type="match status" value="1"/>
</dbReference>
<evidence type="ECO:0000256" key="3">
    <source>
        <dbReference type="ARBA" id="ARBA00022452"/>
    </source>
</evidence>